<dbReference type="PANTHER" id="PTHR13847">
    <property type="entry name" value="SARCOSINE DEHYDROGENASE-RELATED"/>
    <property type="match status" value="1"/>
</dbReference>
<organism evidence="2 3">
    <name type="scientific">Algivirga pacifica</name>
    <dbReference type="NCBI Taxonomy" id="1162670"/>
    <lineage>
        <taxon>Bacteria</taxon>
        <taxon>Pseudomonadati</taxon>
        <taxon>Bacteroidota</taxon>
        <taxon>Cytophagia</taxon>
        <taxon>Cytophagales</taxon>
        <taxon>Flammeovirgaceae</taxon>
        <taxon>Algivirga</taxon>
    </lineage>
</organism>
<gene>
    <name evidence="2" type="ORF">GCM10023331_38770</name>
</gene>
<feature type="domain" description="FAD dependent oxidoreductase" evidence="1">
    <location>
        <begin position="14"/>
        <end position="373"/>
    </location>
</feature>
<keyword evidence="3" id="KW-1185">Reference proteome</keyword>
<evidence type="ECO:0000313" key="2">
    <source>
        <dbReference type="EMBL" id="GAA4850362.1"/>
    </source>
</evidence>
<dbReference type="InterPro" id="IPR036188">
    <property type="entry name" value="FAD/NAD-bd_sf"/>
</dbReference>
<evidence type="ECO:0000313" key="3">
    <source>
        <dbReference type="Proteomes" id="UP001500298"/>
    </source>
</evidence>
<dbReference type="RefSeq" id="WP_345374867.1">
    <property type="nucleotide sequence ID" value="NZ_BAABJX010000064.1"/>
</dbReference>
<dbReference type="EMBL" id="BAABJX010000064">
    <property type="protein sequence ID" value="GAA4850362.1"/>
    <property type="molecule type" value="Genomic_DNA"/>
</dbReference>
<proteinExistence type="predicted"/>
<accession>A0ABP9DNK8</accession>
<protein>
    <submittedName>
        <fullName evidence="2">FAD-dependent oxidoreductase</fullName>
    </submittedName>
</protein>
<dbReference type="InterPro" id="IPR006076">
    <property type="entry name" value="FAD-dep_OxRdtase"/>
</dbReference>
<reference evidence="3" key="1">
    <citation type="journal article" date="2019" name="Int. J. Syst. Evol. Microbiol.">
        <title>The Global Catalogue of Microorganisms (GCM) 10K type strain sequencing project: providing services to taxonomists for standard genome sequencing and annotation.</title>
        <authorList>
            <consortium name="The Broad Institute Genomics Platform"/>
            <consortium name="The Broad Institute Genome Sequencing Center for Infectious Disease"/>
            <person name="Wu L."/>
            <person name="Ma J."/>
        </authorList>
    </citation>
    <scope>NUCLEOTIDE SEQUENCE [LARGE SCALE GENOMIC DNA]</scope>
    <source>
        <strain evidence="3">JCM 18326</strain>
    </source>
</reference>
<comment type="caution">
    <text evidence="2">The sequence shown here is derived from an EMBL/GenBank/DDBJ whole genome shotgun (WGS) entry which is preliminary data.</text>
</comment>
<dbReference type="Gene3D" id="3.50.50.60">
    <property type="entry name" value="FAD/NAD(P)-binding domain"/>
    <property type="match status" value="1"/>
</dbReference>
<dbReference type="PANTHER" id="PTHR13847:SF281">
    <property type="entry name" value="FAD DEPENDENT OXIDOREDUCTASE DOMAIN-CONTAINING PROTEIN"/>
    <property type="match status" value="1"/>
</dbReference>
<name>A0ABP9DNK8_9BACT</name>
<dbReference type="Pfam" id="PF01266">
    <property type="entry name" value="DAO"/>
    <property type="match status" value="1"/>
</dbReference>
<sequence length="375" mass="41349">MLSYWEKIQLTNYDHIVVGGGIVGLSTAASIIEKYPEASVAVLERGILPTGASTKNAGFACFGSLTELLNDIKTIGKEGTLDLVKQRWNGLQLLQQRLGKEALEYEGNGGYELISEQEEPALEALEEVNELLYPLFGQEVFSMCDEQIASFGFAKDTVKHMVYNPFEGQINTGKMMDALWLYVQQKGVRIITGSEVINIEEGTDKVAVTIQNTLSQEPIVFTAEQVAICTNAFSKKLLPTLDLYPGRGQVLVTKPIASLPFKGVFHMDEGYYYFRNHGNRIIFGGGRNLDIQGETTTQMENTSLIMGVLQEKLKQVILPDQEFEIEHQWAGVMAFGENKQPVCQRISDRQVIGLRLGGMGVAIGSGLGEQLASIL</sequence>
<evidence type="ECO:0000259" key="1">
    <source>
        <dbReference type="Pfam" id="PF01266"/>
    </source>
</evidence>
<dbReference type="Proteomes" id="UP001500298">
    <property type="component" value="Unassembled WGS sequence"/>
</dbReference>
<dbReference type="Gene3D" id="3.30.9.10">
    <property type="entry name" value="D-Amino Acid Oxidase, subunit A, domain 2"/>
    <property type="match status" value="1"/>
</dbReference>
<dbReference type="SUPFAM" id="SSF51905">
    <property type="entry name" value="FAD/NAD(P)-binding domain"/>
    <property type="match status" value="1"/>
</dbReference>